<accession>A0LUH2</accession>
<dbReference type="KEGG" id="ace:Acel_1310"/>
<organism evidence="2 3">
    <name type="scientific">Acidothermus cellulolyticus (strain ATCC 43068 / DSM 8971 / 11B)</name>
    <dbReference type="NCBI Taxonomy" id="351607"/>
    <lineage>
        <taxon>Bacteria</taxon>
        <taxon>Bacillati</taxon>
        <taxon>Actinomycetota</taxon>
        <taxon>Actinomycetes</taxon>
        <taxon>Acidothermales</taxon>
        <taxon>Acidothermaceae</taxon>
        <taxon>Acidothermus</taxon>
    </lineage>
</organism>
<name>A0LUH2_ACIC1</name>
<evidence type="ECO:0000313" key="2">
    <source>
        <dbReference type="EMBL" id="ABK53082.1"/>
    </source>
</evidence>
<keyword evidence="3" id="KW-1185">Reference proteome</keyword>
<sequence length="219" mass="22301">MSQPMHASTAANDATRRRQLLLVAALAVVVAAALVVYLLRMGSGGSSSSTALGQPPTNLSPSARVTPAATPSALAVPANYNGPVGHNPFKPLVVPPPPTSAAPSPSPSPTPSLVLPTAVPTVTVFPTPTGLPTAGKLLKLTLIAVNPNTPSVTVAITDVASNTTQTISGIRPGQIFDTYFKLVSVLSSDPSQPPVQYGADFEYGDQFIQLGVGETATVD</sequence>
<evidence type="ECO:0000256" key="1">
    <source>
        <dbReference type="SAM" id="MobiDB-lite"/>
    </source>
</evidence>
<dbReference type="InParanoid" id="A0LUH2"/>
<feature type="region of interest" description="Disordered" evidence="1">
    <location>
        <begin position="91"/>
        <end position="110"/>
    </location>
</feature>
<dbReference type="AlphaFoldDB" id="A0LUH2"/>
<proteinExistence type="predicted"/>
<dbReference type="RefSeq" id="WP_011720145.1">
    <property type="nucleotide sequence ID" value="NC_008578.1"/>
</dbReference>
<dbReference type="STRING" id="351607.Acel_1310"/>
<feature type="compositionally biased region" description="Polar residues" evidence="1">
    <location>
        <begin position="50"/>
        <end position="63"/>
    </location>
</feature>
<reference evidence="2 3" key="1">
    <citation type="journal article" date="2009" name="Genome Res.">
        <title>Complete genome of the cellulolytic thermophile Acidothermus cellulolyticus 11B provides insights into its ecophysiological and evolutionary adaptations.</title>
        <authorList>
            <person name="Barabote R.D."/>
            <person name="Xie G."/>
            <person name="Leu D.H."/>
            <person name="Normand P."/>
            <person name="Necsulea A."/>
            <person name="Daubin V."/>
            <person name="Medigue C."/>
            <person name="Adney W.S."/>
            <person name="Xu X.C."/>
            <person name="Lapidus A."/>
            <person name="Parales R.E."/>
            <person name="Detter C."/>
            <person name="Pujic P."/>
            <person name="Bruce D."/>
            <person name="Lavire C."/>
            <person name="Challacombe J.F."/>
            <person name="Brettin T.S."/>
            <person name="Berry A.M."/>
        </authorList>
    </citation>
    <scope>NUCLEOTIDE SEQUENCE [LARGE SCALE GENOMIC DNA]</scope>
    <source>
        <strain evidence="3">ATCC 43068 / DSM 8971 / 11B</strain>
    </source>
</reference>
<dbReference type="HOGENOM" id="CLU_1259189_0_0_11"/>
<dbReference type="EMBL" id="CP000481">
    <property type="protein sequence ID" value="ABK53082.1"/>
    <property type="molecule type" value="Genomic_DNA"/>
</dbReference>
<dbReference type="Proteomes" id="UP000008221">
    <property type="component" value="Chromosome"/>
</dbReference>
<feature type="region of interest" description="Disordered" evidence="1">
    <location>
        <begin position="46"/>
        <end position="66"/>
    </location>
</feature>
<feature type="compositionally biased region" description="Pro residues" evidence="1">
    <location>
        <begin position="93"/>
        <end position="110"/>
    </location>
</feature>
<evidence type="ECO:0000313" key="3">
    <source>
        <dbReference type="Proteomes" id="UP000008221"/>
    </source>
</evidence>
<gene>
    <name evidence="2" type="ordered locus">Acel_1310</name>
</gene>
<protein>
    <submittedName>
        <fullName evidence="2">Uncharacterized protein</fullName>
    </submittedName>
</protein>